<gene>
    <name evidence="5" type="ORF">H9Q76_00265</name>
</gene>
<dbReference type="RefSeq" id="WP_117781634.1">
    <property type="nucleotide sequence ID" value="NZ_CP060632.1"/>
</dbReference>
<dbReference type="KEGG" id="wcp:H9Q76_00265"/>
<keyword evidence="2" id="KW-0560">Oxidoreductase</keyword>
<dbReference type="AlphaFoldDB" id="A0A7G9FMK4"/>
<proteinExistence type="inferred from homology"/>
<reference evidence="5 6" key="1">
    <citation type="submission" date="2020-08" db="EMBL/GenBank/DDBJ databases">
        <authorList>
            <person name="Liu C."/>
            <person name="Sun Q."/>
        </authorList>
    </citation>
    <scope>NUCLEOTIDE SEQUENCE [LARGE SCALE GENOMIC DNA]</scope>
    <source>
        <strain evidence="5 6">NSJ-4</strain>
    </source>
</reference>
<dbReference type="EMBL" id="CP060632">
    <property type="protein sequence ID" value="QNL99785.1"/>
    <property type="molecule type" value="Genomic_DNA"/>
</dbReference>
<name>A0A7G9FMK4_9FIRM</name>
<dbReference type="GO" id="GO:0008977">
    <property type="term" value="F:prephenate dehydrogenase (NAD+) activity"/>
    <property type="evidence" value="ECO:0007669"/>
    <property type="project" value="InterPro"/>
</dbReference>
<organism evidence="5 6">
    <name type="scientific">Wujia chipingensis</name>
    <dbReference type="NCBI Taxonomy" id="2763670"/>
    <lineage>
        <taxon>Bacteria</taxon>
        <taxon>Bacillati</taxon>
        <taxon>Bacillota</taxon>
        <taxon>Clostridia</taxon>
        <taxon>Lachnospirales</taxon>
        <taxon>Lachnospiraceae</taxon>
        <taxon>Wujia</taxon>
    </lineage>
</organism>
<dbReference type="PROSITE" id="PS51176">
    <property type="entry name" value="PDH_ADH"/>
    <property type="match status" value="1"/>
</dbReference>
<accession>A0A7G9FMK4</accession>
<dbReference type="GO" id="GO:0004665">
    <property type="term" value="F:prephenate dehydrogenase (NADP+) activity"/>
    <property type="evidence" value="ECO:0007669"/>
    <property type="project" value="InterPro"/>
</dbReference>
<evidence type="ECO:0000313" key="5">
    <source>
        <dbReference type="EMBL" id="QNL99785.1"/>
    </source>
</evidence>
<dbReference type="Pfam" id="PF20463">
    <property type="entry name" value="PDH_C"/>
    <property type="match status" value="1"/>
</dbReference>
<dbReference type="Gene3D" id="1.10.3660.10">
    <property type="entry name" value="6-phosphogluconate dehydrogenase C-terminal like domain"/>
    <property type="match status" value="1"/>
</dbReference>
<dbReference type="PANTHER" id="PTHR21363:SF0">
    <property type="entry name" value="PREPHENATE DEHYDROGENASE [NADP(+)]"/>
    <property type="match status" value="1"/>
</dbReference>
<evidence type="ECO:0000256" key="3">
    <source>
        <dbReference type="ARBA" id="ARBA00029440"/>
    </source>
</evidence>
<dbReference type="InterPro" id="IPR036291">
    <property type="entry name" value="NAD(P)-bd_dom_sf"/>
</dbReference>
<evidence type="ECO:0000256" key="2">
    <source>
        <dbReference type="ARBA" id="ARBA00023002"/>
    </source>
</evidence>
<dbReference type="InterPro" id="IPR008927">
    <property type="entry name" value="6-PGluconate_DH-like_C_sf"/>
</dbReference>
<dbReference type="InterPro" id="IPR046825">
    <property type="entry name" value="PDH_C"/>
</dbReference>
<dbReference type="InterPro" id="IPR046826">
    <property type="entry name" value="PDH_N"/>
</dbReference>
<dbReference type="GO" id="GO:0070403">
    <property type="term" value="F:NAD+ binding"/>
    <property type="evidence" value="ECO:0007669"/>
    <property type="project" value="InterPro"/>
</dbReference>
<dbReference type="Proteomes" id="UP000515819">
    <property type="component" value="Chromosome"/>
</dbReference>
<evidence type="ECO:0000313" key="6">
    <source>
        <dbReference type="Proteomes" id="UP000515819"/>
    </source>
</evidence>
<comment type="pathway">
    <text evidence="3">Amino-acid biosynthesis.</text>
</comment>
<sequence length="281" mass="31447">MTIGIVGLGLIGGSFAKAYSDNDEHKVLAYNRSKEVIQAAYNDKAIDGELNEGNIKDCDLILLCLYPQLCIDYLTKMAPYICKDAMVIDCCGTKELICQSCYPIAKQYGFTFIGGHPMAGRHFSGYAYSTKTMYNGASMVLVPEDLNDTKSIERAKKLLSPIHFGKFTICDYDRHDAMIAFTSQMAHVVSNAYVKSPTAKNHDGFSAGSYKDLTRVAWLNETMWTELFLENKKHLIKELDYFITALQEYKTAMENDDAETLKKLLADGKHCKEEIDGITGE</sequence>
<dbReference type="PANTHER" id="PTHR21363">
    <property type="entry name" value="PREPHENATE DEHYDROGENASE"/>
    <property type="match status" value="1"/>
</dbReference>
<dbReference type="Gene3D" id="3.40.50.720">
    <property type="entry name" value="NAD(P)-binding Rossmann-like Domain"/>
    <property type="match status" value="1"/>
</dbReference>
<dbReference type="SUPFAM" id="SSF48179">
    <property type="entry name" value="6-phosphogluconate dehydrogenase C-terminal domain-like"/>
    <property type="match status" value="1"/>
</dbReference>
<dbReference type="GO" id="GO:0006571">
    <property type="term" value="P:tyrosine biosynthetic process"/>
    <property type="evidence" value="ECO:0007669"/>
    <property type="project" value="InterPro"/>
</dbReference>
<keyword evidence="6" id="KW-1185">Reference proteome</keyword>
<evidence type="ECO:0000259" key="4">
    <source>
        <dbReference type="PROSITE" id="PS51176"/>
    </source>
</evidence>
<evidence type="ECO:0000256" key="1">
    <source>
        <dbReference type="ARBA" id="ARBA00007964"/>
    </source>
</evidence>
<comment type="similarity">
    <text evidence="1">Belongs to the prephenate/arogenate dehydrogenase family.</text>
</comment>
<dbReference type="InterPro" id="IPR003099">
    <property type="entry name" value="Prephen_DH"/>
</dbReference>
<feature type="domain" description="Prephenate/arogenate dehydrogenase" evidence="4">
    <location>
        <begin position="1"/>
        <end position="281"/>
    </location>
</feature>
<dbReference type="Pfam" id="PF02153">
    <property type="entry name" value="PDH_N"/>
    <property type="match status" value="1"/>
</dbReference>
<dbReference type="SUPFAM" id="SSF51735">
    <property type="entry name" value="NAD(P)-binding Rossmann-fold domains"/>
    <property type="match status" value="1"/>
</dbReference>
<dbReference type="InterPro" id="IPR050812">
    <property type="entry name" value="Preph/Arog_dehydrog"/>
</dbReference>
<protein>
    <submittedName>
        <fullName evidence="5">Prephenate dehydrogenase</fullName>
    </submittedName>
</protein>